<dbReference type="EMBL" id="VGIR01000014">
    <property type="protein sequence ID" value="MBM3330921.1"/>
    <property type="molecule type" value="Genomic_DNA"/>
</dbReference>
<feature type="signal peptide" evidence="1">
    <location>
        <begin position="1"/>
        <end position="24"/>
    </location>
</feature>
<evidence type="ECO:0000313" key="3">
    <source>
        <dbReference type="Proteomes" id="UP000779900"/>
    </source>
</evidence>
<dbReference type="Gene3D" id="3.40.50.10610">
    <property type="entry name" value="ABC-type transport auxiliary lipoprotein component"/>
    <property type="match status" value="1"/>
</dbReference>
<dbReference type="AlphaFoldDB" id="A0A937XFX6"/>
<accession>A0A937XFX6</accession>
<feature type="chain" id="PRO_5037887450" description="ABC-type transport auxiliary lipoprotein component domain-containing protein" evidence="1">
    <location>
        <begin position="25"/>
        <end position="201"/>
    </location>
</feature>
<organism evidence="2 3">
    <name type="scientific">candidate division WOR-3 bacterium</name>
    <dbReference type="NCBI Taxonomy" id="2052148"/>
    <lineage>
        <taxon>Bacteria</taxon>
        <taxon>Bacteria division WOR-3</taxon>
    </lineage>
</organism>
<name>A0A937XFX6_UNCW3</name>
<dbReference type="PROSITE" id="PS51257">
    <property type="entry name" value="PROKAR_LIPOPROTEIN"/>
    <property type="match status" value="1"/>
</dbReference>
<proteinExistence type="predicted"/>
<keyword evidence="1" id="KW-0732">Signal</keyword>
<comment type="caution">
    <text evidence="2">The sequence shown here is derived from an EMBL/GenBank/DDBJ whole genome shotgun (WGS) entry which is preliminary data.</text>
</comment>
<gene>
    <name evidence="2" type="ORF">FJY68_03605</name>
</gene>
<reference evidence="2" key="1">
    <citation type="submission" date="2019-03" db="EMBL/GenBank/DDBJ databases">
        <title>Lake Tanganyika Metagenome-Assembled Genomes (MAGs).</title>
        <authorList>
            <person name="Tran P."/>
        </authorList>
    </citation>
    <scope>NUCLEOTIDE SEQUENCE</scope>
    <source>
        <strain evidence="2">K_DeepCast_150m_m2_040</strain>
    </source>
</reference>
<dbReference type="Proteomes" id="UP000779900">
    <property type="component" value="Unassembled WGS sequence"/>
</dbReference>
<sequence length="201" mass="22258">MTTTKGASLMIVRFLAPGALFLMAAAAAGCFNSGTLQQMQEANQPYSISPDFELDRKWRIAILPPWFRDAEFPSLYDRAGLLLMKPGNFSLIDRSEVARILHEQWSGGPRFIDSHSAWKLGRHMNAEAVMTVRVVEIRHDDFFKASPEQRDARLFVKIISTDTGAALYYAEGSGSSFSGADEALSGALTMALDPLIRKARE</sequence>
<evidence type="ECO:0000256" key="1">
    <source>
        <dbReference type="SAM" id="SignalP"/>
    </source>
</evidence>
<evidence type="ECO:0000313" key="2">
    <source>
        <dbReference type="EMBL" id="MBM3330921.1"/>
    </source>
</evidence>
<evidence type="ECO:0008006" key="4">
    <source>
        <dbReference type="Google" id="ProtNLM"/>
    </source>
</evidence>
<protein>
    <recommendedName>
        <fullName evidence="4">ABC-type transport auxiliary lipoprotein component domain-containing protein</fullName>
    </recommendedName>
</protein>